<reference evidence="1 2" key="1">
    <citation type="journal article" date="2020" name="Cell">
        <title>Large-Scale Comparative Analyses of Tick Genomes Elucidate Their Genetic Diversity and Vector Capacities.</title>
        <authorList>
            <consortium name="Tick Genome and Microbiome Consortium (TIGMIC)"/>
            <person name="Jia N."/>
            <person name="Wang J."/>
            <person name="Shi W."/>
            <person name="Du L."/>
            <person name="Sun Y."/>
            <person name="Zhan W."/>
            <person name="Jiang J.F."/>
            <person name="Wang Q."/>
            <person name="Zhang B."/>
            <person name="Ji P."/>
            <person name="Bell-Sakyi L."/>
            <person name="Cui X.M."/>
            <person name="Yuan T.T."/>
            <person name="Jiang B.G."/>
            <person name="Yang W.F."/>
            <person name="Lam T.T."/>
            <person name="Chang Q.C."/>
            <person name="Ding S.J."/>
            <person name="Wang X.J."/>
            <person name="Zhu J.G."/>
            <person name="Ruan X.D."/>
            <person name="Zhao L."/>
            <person name="Wei J.T."/>
            <person name="Ye R.Z."/>
            <person name="Que T.C."/>
            <person name="Du C.H."/>
            <person name="Zhou Y.H."/>
            <person name="Cheng J.X."/>
            <person name="Dai P.F."/>
            <person name="Guo W.B."/>
            <person name="Han X.H."/>
            <person name="Huang E.J."/>
            <person name="Li L.F."/>
            <person name="Wei W."/>
            <person name="Gao Y.C."/>
            <person name="Liu J.Z."/>
            <person name="Shao H.Z."/>
            <person name="Wang X."/>
            <person name="Wang C.C."/>
            <person name="Yang T.C."/>
            <person name="Huo Q.B."/>
            <person name="Li W."/>
            <person name="Chen H.Y."/>
            <person name="Chen S.E."/>
            <person name="Zhou L.G."/>
            <person name="Ni X.B."/>
            <person name="Tian J.H."/>
            <person name="Sheng Y."/>
            <person name="Liu T."/>
            <person name="Pan Y.S."/>
            <person name="Xia L.Y."/>
            <person name="Li J."/>
            <person name="Zhao F."/>
            <person name="Cao W.C."/>
        </authorList>
    </citation>
    <scope>NUCLEOTIDE SEQUENCE [LARGE SCALE GENOMIC DNA]</scope>
    <source>
        <strain evidence="1">Iper-2018</strain>
    </source>
</reference>
<name>A0AC60PBW2_IXOPE</name>
<evidence type="ECO:0000313" key="1">
    <source>
        <dbReference type="EMBL" id="KAG0417161.1"/>
    </source>
</evidence>
<dbReference type="EMBL" id="JABSTQ010010877">
    <property type="protein sequence ID" value="KAG0417161.1"/>
    <property type="molecule type" value="Genomic_DNA"/>
</dbReference>
<gene>
    <name evidence="1" type="ORF">HPB47_005850</name>
</gene>
<comment type="caution">
    <text evidence="1">The sequence shown here is derived from an EMBL/GenBank/DDBJ whole genome shotgun (WGS) entry which is preliminary data.</text>
</comment>
<protein>
    <submittedName>
        <fullName evidence="1">Uncharacterized protein</fullName>
    </submittedName>
</protein>
<keyword evidence="2" id="KW-1185">Reference proteome</keyword>
<proteinExistence type="predicted"/>
<evidence type="ECO:0000313" key="2">
    <source>
        <dbReference type="Proteomes" id="UP000805193"/>
    </source>
</evidence>
<dbReference type="Proteomes" id="UP000805193">
    <property type="component" value="Unassembled WGS sequence"/>
</dbReference>
<sequence>MEYLESLRARGALCPAGGSWDAALRVLPPTAGAPDEVLLLIAHAQSALSASLGQMSHARGNREPPIWFIRGKARGDRPCLSWRRFDLAGGATPGQGEEQTRARGELRTPSSG</sequence>
<organism evidence="1 2">
    <name type="scientific">Ixodes persulcatus</name>
    <name type="common">Taiga tick</name>
    <dbReference type="NCBI Taxonomy" id="34615"/>
    <lineage>
        <taxon>Eukaryota</taxon>
        <taxon>Metazoa</taxon>
        <taxon>Ecdysozoa</taxon>
        <taxon>Arthropoda</taxon>
        <taxon>Chelicerata</taxon>
        <taxon>Arachnida</taxon>
        <taxon>Acari</taxon>
        <taxon>Parasitiformes</taxon>
        <taxon>Ixodida</taxon>
        <taxon>Ixodoidea</taxon>
        <taxon>Ixodidae</taxon>
        <taxon>Ixodinae</taxon>
        <taxon>Ixodes</taxon>
    </lineage>
</organism>
<accession>A0AC60PBW2</accession>